<evidence type="ECO:0000256" key="6">
    <source>
        <dbReference type="ARBA" id="ARBA00022833"/>
    </source>
</evidence>
<evidence type="ECO:0000256" key="3">
    <source>
        <dbReference type="ARBA" id="ARBA00022763"/>
    </source>
</evidence>
<dbReference type="NCBIfam" id="TIGR00416">
    <property type="entry name" value="sms"/>
    <property type="match status" value="1"/>
</dbReference>
<keyword evidence="8 11" id="KW-0346">Stress response</keyword>
<dbReference type="PRINTS" id="PR01874">
    <property type="entry name" value="DNAREPAIRADA"/>
</dbReference>
<dbReference type="PROSITE" id="PS50162">
    <property type="entry name" value="RECA_2"/>
    <property type="match status" value="1"/>
</dbReference>
<dbReference type="Proteomes" id="UP000220904">
    <property type="component" value="Unassembled WGS sequence"/>
</dbReference>
<dbReference type="InterPro" id="IPR027417">
    <property type="entry name" value="P-loop_NTPase"/>
</dbReference>
<keyword evidence="1 11" id="KW-0479">Metal-binding</keyword>
<dbReference type="InterPro" id="IPR020568">
    <property type="entry name" value="Ribosomal_Su5_D2-typ_SF"/>
</dbReference>
<evidence type="ECO:0000256" key="1">
    <source>
        <dbReference type="ARBA" id="ARBA00022723"/>
    </source>
</evidence>
<keyword evidence="7 11" id="KW-0067">ATP-binding</keyword>
<dbReference type="SUPFAM" id="SSF54211">
    <property type="entry name" value="Ribosomal protein S5 domain 2-like"/>
    <property type="match status" value="1"/>
</dbReference>
<feature type="domain" description="RecA family profile 1" evidence="14">
    <location>
        <begin position="78"/>
        <end position="226"/>
    </location>
</feature>
<evidence type="ECO:0000256" key="13">
    <source>
        <dbReference type="RuleBase" id="RU003555"/>
    </source>
</evidence>
<feature type="binding site" evidence="11">
    <location>
        <begin position="107"/>
        <end position="114"/>
    </location>
    <ligand>
        <name>ATP</name>
        <dbReference type="ChEBI" id="CHEBI:30616"/>
    </ligand>
</feature>
<dbReference type="PANTHER" id="PTHR32472:SF10">
    <property type="entry name" value="DNA REPAIR PROTEIN RADA-LIKE PROTEIN"/>
    <property type="match status" value="1"/>
</dbReference>
<sequence>MKEPKLKTVYVCSNCGETSPRWMGRCPSCGSWNTMNEDVVAEAPKAGLTGGKAAAPARQEGVTSLTAKRLSEISTTEEKSRILTGISELDRVLGGGIVLGGVVLLSGEPGVGKSTMLLQLCGAISNQHTVLYITGEESVRQVKLRAARLKIPQENIYLVAENDVDEICGLIEKEKPDLVVIDSIQTMRCMDISSSSGTVSQVKESAARLLAVAKKQEIPMFIVGHVNKDGAIAGPKVMEHIVDTVLYFEGDKMLPYRILRAAKNRYGSTNELGMFDMTGQGLEEIENPSQMLLEGRPLGVSGNCVACTMEGSRPILSEIQALATKTNFPAPRRACSGYDYNRMNLLIAVLEKRAGYFFGNLDVYINIVSGITLRDTACDLAVCLSMVSSLLDCPVSDKLIAIGEVGLGGEVRSVPNLEQRLREAERIGFERAVVPKHSLAHLNPADYPGMKLVGAAYISDAIHALKNDRL</sequence>
<dbReference type="Gene3D" id="3.40.50.300">
    <property type="entry name" value="P-loop containing nucleotide triphosphate hydrolases"/>
    <property type="match status" value="1"/>
</dbReference>
<feature type="region of interest" description="Lon-protease-like" evidence="11">
    <location>
        <begin position="362"/>
        <end position="470"/>
    </location>
</feature>
<dbReference type="InterPro" id="IPR004504">
    <property type="entry name" value="DNA_repair_RadA"/>
</dbReference>
<dbReference type="EMBL" id="NOUV01000014">
    <property type="protein sequence ID" value="PDX86362.1"/>
    <property type="molecule type" value="Genomic_DNA"/>
</dbReference>
<organism evidence="15 16">
    <name type="scientific">Faecalibacterium prausnitzii</name>
    <dbReference type="NCBI Taxonomy" id="853"/>
    <lineage>
        <taxon>Bacteria</taxon>
        <taxon>Bacillati</taxon>
        <taxon>Bacillota</taxon>
        <taxon>Clostridia</taxon>
        <taxon>Eubacteriales</taxon>
        <taxon>Oscillospiraceae</taxon>
        <taxon>Faecalibacterium</taxon>
    </lineage>
</organism>
<evidence type="ECO:0000256" key="5">
    <source>
        <dbReference type="ARBA" id="ARBA00022801"/>
    </source>
</evidence>
<evidence type="ECO:0000256" key="7">
    <source>
        <dbReference type="ARBA" id="ARBA00022840"/>
    </source>
</evidence>
<keyword evidence="9 11" id="KW-0238">DNA-binding</keyword>
<gene>
    <name evidence="11" type="primary">radA</name>
    <name evidence="15" type="ORF">CHR60_06305</name>
</gene>
<comment type="function">
    <text evidence="11">Plays a role in repairing double-strand DNA breaks, probably involving stabilizing or processing branched DNA or blocked replication forks.</text>
</comment>
<keyword evidence="3 11" id="KW-0227">DNA damage</keyword>
<evidence type="ECO:0000256" key="9">
    <source>
        <dbReference type="ARBA" id="ARBA00023125"/>
    </source>
</evidence>
<dbReference type="Pfam" id="PF18073">
    <property type="entry name" value="Zn_ribbon_LapB"/>
    <property type="match status" value="1"/>
</dbReference>
<dbReference type="GO" id="GO:0003684">
    <property type="term" value="F:damaged DNA binding"/>
    <property type="evidence" value="ECO:0007669"/>
    <property type="project" value="InterPro"/>
</dbReference>
<accession>A0A2A7B505</accession>
<dbReference type="CDD" id="cd01121">
    <property type="entry name" value="RadA_SMS_N"/>
    <property type="match status" value="1"/>
</dbReference>
<evidence type="ECO:0000313" key="15">
    <source>
        <dbReference type="EMBL" id="PDX86362.1"/>
    </source>
</evidence>
<dbReference type="InterPro" id="IPR020588">
    <property type="entry name" value="RecA_ATP-bd"/>
</dbReference>
<dbReference type="SMART" id="SM00382">
    <property type="entry name" value="AAA"/>
    <property type="match status" value="1"/>
</dbReference>
<dbReference type="Pfam" id="PF13541">
    <property type="entry name" value="ChlI"/>
    <property type="match status" value="1"/>
</dbReference>
<dbReference type="InterPro" id="IPR014721">
    <property type="entry name" value="Ribsml_uS5_D2-typ_fold_subgr"/>
</dbReference>
<evidence type="ECO:0000256" key="4">
    <source>
        <dbReference type="ARBA" id="ARBA00022771"/>
    </source>
</evidence>
<feature type="short sequence motif" description="RadA KNRFG motif" evidence="11">
    <location>
        <begin position="263"/>
        <end position="267"/>
    </location>
</feature>
<dbReference type="PANTHER" id="PTHR32472">
    <property type="entry name" value="DNA REPAIR PROTEIN RADA"/>
    <property type="match status" value="1"/>
</dbReference>
<comment type="similarity">
    <text evidence="11 13">Belongs to the RecA family. RadA subfamily.</text>
</comment>
<dbReference type="RefSeq" id="WP_097792238.1">
    <property type="nucleotide sequence ID" value="NZ_CABJDF010000004.1"/>
</dbReference>
<keyword evidence="4 13" id="KW-0863">Zinc-finger</keyword>
<evidence type="ECO:0000256" key="11">
    <source>
        <dbReference type="HAMAP-Rule" id="MF_01498"/>
    </source>
</evidence>
<dbReference type="HAMAP" id="MF_01498">
    <property type="entry name" value="RadA_bact"/>
    <property type="match status" value="1"/>
</dbReference>
<name>A0A2A7B505_9FIRM</name>
<evidence type="ECO:0000313" key="16">
    <source>
        <dbReference type="Proteomes" id="UP000220904"/>
    </source>
</evidence>
<dbReference type="Gene3D" id="3.30.230.10">
    <property type="match status" value="1"/>
</dbReference>
<keyword evidence="10 11" id="KW-0234">DNA repair</keyword>
<evidence type="ECO:0000256" key="12">
    <source>
        <dbReference type="NCBIfam" id="TIGR00416"/>
    </source>
</evidence>
<dbReference type="AlphaFoldDB" id="A0A2A7B505"/>
<keyword evidence="2 11" id="KW-0547">Nucleotide-binding</keyword>
<dbReference type="GO" id="GO:0000725">
    <property type="term" value="P:recombinational repair"/>
    <property type="evidence" value="ECO:0007669"/>
    <property type="project" value="UniProtKB-UniRule"/>
</dbReference>
<dbReference type="GO" id="GO:0005829">
    <property type="term" value="C:cytosol"/>
    <property type="evidence" value="ECO:0007669"/>
    <property type="project" value="TreeGrafter"/>
</dbReference>
<evidence type="ECO:0000256" key="8">
    <source>
        <dbReference type="ARBA" id="ARBA00023016"/>
    </source>
</evidence>
<keyword evidence="6 13" id="KW-0862">Zinc</keyword>
<dbReference type="GO" id="GO:0005524">
    <property type="term" value="F:ATP binding"/>
    <property type="evidence" value="ECO:0007669"/>
    <property type="project" value="UniProtKB-UniRule"/>
</dbReference>
<dbReference type="GO" id="GO:0140664">
    <property type="term" value="F:ATP-dependent DNA damage sensor activity"/>
    <property type="evidence" value="ECO:0007669"/>
    <property type="project" value="InterPro"/>
</dbReference>
<proteinExistence type="inferred from homology"/>
<dbReference type="SUPFAM" id="SSF52540">
    <property type="entry name" value="P-loop containing nucleoside triphosphate hydrolases"/>
    <property type="match status" value="1"/>
</dbReference>
<dbReference type="InterPro" id="IPR041166">
    <property type="entry name" value="Rubredoxin_2"/>
</dbReference>
<evidence type="ECO:0000256" key="10">
    <source>
        <dbReference type="ARBA" id="ARBA00023204"/>
    </source>
</evidence>
<dbReference type="FunFam" id="3.40.50.300:FF:000050">
    <property type="entry name" value="DNA repair protein RadA"/>
    <property type="match status" value="1"/>
</dbReference>
<dbReference type="OrthoDB" id="9803906at2"/>
<comment type="caution">
    <text evidence="15">The sequence shown here is derived from an EMBL/GenBank/DDBJ whole genome shotgun (WGS) entry which is preliminary data.</text>
</comment>
<evidence type="ECO:0000259" key="14">
    <source>
        <dbReference type="PROSITE" id="PS50162"/>
    </source>
</evidence>
<protein>
    <recommendedName>
        <fullName evidence="11 12">DNA repair protein RadA</fullName>
    </recommendedName>
</protein>
<dbReference type="Pfam" id="PF13481">
    <property type="entry name" value="AAA_25"/>
    <property type="match status" value="1"/>
</dbReference>
<dbReference type="InterPro" id="IPR003593">
    <property type="entry name" value="AAA+_ATPase"/>
</dbReference>
<comment type="function">
    <text evidence="13">DNA-dependent ATPase involved in processing of recombination intermediates, plays a role in repairing DNA breaks. Stimulates the branch migration of RecA-mediated strand transfer reactions, allowing the 3' invading strand to extend heteroduplex DNA faster. Binds ssDNA in the presence of ADP but not other nucleotides, has ATPase activity that is stimulated by ssDNA and various branched DNA structures, but inhibited by SSB. Does not have RecA's homology-searching function.</text>
</comment>
<keyword evidence="5" id="KW-0378">Hydrolase</keyword>
<dbReference type="GO" id="GO:0008270">
    <property type="term" value="F:zinc ion binding"/>
    <property type="evidence" value="ECO:0007669"/>
    <property type="project" value="UniProtKB-KW"/>
</dbReference>
<comment type="domain">
    <text evidence="11">The middle region has homology to RecA with ATPase motifs including the RadA KNRFG motif, while the C-terminus is homologous to Lon protease.</text>
</comment>
<reference evidence="15 16" key="1">
    <citation type="journal article" date="2017" name="Front. Microbiol.">
        <title>New Insights into the Diversity of the Genus Faecalibacterium.</title>
        <authorList>
            <person name="Benevides L."/>
            <person name="Burman S."/>
            <person name="Martin R."/>
            <person name="Robert V."/>
            <person name="Thomas M."/>
            <person name="Miquel S."/>
            <person name="Chain F."/>
            <person name="Sokol H."/>
            <person name="Bermudez-Humaran L.G."/>
            <person name="Morrison M."/>
            <person name="Langella P."/>
            <person name="Azevedo V.A."/>
            <person name="Chatel J.M."/>
            <person name="Soares S."/>
        </authorList>
    </citation>
    <scope>NUCLEOTIDE SEQUENCE [LARGE SCALE GENOMIC DNA]</scope>
    <source>
        <strain evidence="15 16">AHMP21</strain>
    </source>
</reference>
<dbReference type="GO" id="GO:0016787">
    <property type="term" value="F:hydrolase activity"/>
    <property type="evidence" value="ECO:0007669"/>
    <property type="project" value="UniProtKB-KW"/>
</dbReference>
<evidence type="ECO:0000256" key="2">
    <source>
        <dbReference type="ARBA" id="ARBA00022741"/>
    </source>
</evidence>